<keyword evidence="2" id="KW-0677">Repeat</keyword>
<keyword evidence="4" id="KW-0813">Transport</keyword>
<dbReference type="Pfam" id="PF03160">
    <property type="entry name" value="Calx-beta"/>
    <property type="match status" value="1"/>
</dbReference>
<evidence type="ECO:0000256" key="2">
    <source>
        <dbReference type="ARBA" id="ARBA00022737"/>
    </source>
</evidence>
<name>A0A2R4C506_9BURK</name>
<evidence type="ECO:0000256" key="1">
    <source>
        <dbReference type="ARBA" id="ARBA00022729"/>
    </source>
</evidence>
<keyword evidence="4" id="KW-0406">Ion transport</keyword>
<keyword evidence="1" id="KW-0732">Signal</keyword>
<dbReference type="InterPro" id="IPR051171">
    <property type="entry name" value="CaCA"/>
</dbReference>
<dbReference type="PANTHER" id="PTHR11878">
    <property type="entry name" value="SODIUM/CALCIUM EXCHANGER"/>
    <property type="match status" value="1"/>
</dbReference>
<feature type="region of interest" description="Disordered" evidence="5">
    <location>
        <begin position="339"/>
        <end position="443"/>
    </location>
</feature>
<evidence type="ECO:0000313" key="7">
    <source>
        <dbReference type="EMBL" id="AVR94628.1"/>
    </source>
</evidence>
<evidence type="ECO:0000256" key="5">
    <source>
        <dbReference type="SAM" id="MobiDB-lite"/>
    </source>
</evidence>
<dbReference type="Proteomes" id="UP000240505">
    <property type="component" value="Chromosome"/>
</dbReference>
<dbReference type="GO" id="GO:0016020">
    <property type="term" value="C:membrane"/>
    <property type="evidence" value="ECO:0007669"/>
    <property type="project" value="InterPro"/>
</dbReference>
<reference evidence="7 8" key="1">
    <citation type="submission" date="2018-03" db="EMBL/GenBank/DDBJ databases">
        <title>Massilia armeniaca sp. nov., isolated from desert soil.</title>
        <authorList>
            <person name="Huang H."/>
            <person name="Ren M."/>
        </authorList>
    </citation>
    <scope>NUCLEOTIDE SEQUENCE [LARGE SCALE GENOMIC DNA]</scope>
    <source>
        <strain evidence="7 8">ZMN-3</strain>
    </source>
</reference>
<evidence type="ECO:0000313" key="8">
    <source>
        <dbReference type="Proteomes" id="UP000240505"/>
    </source>
</evidence>
<gene>
    <name evidence="7" type="ORF">C9I28_02030</name>
</gene>
<accession>A0A2R4C506</accession>
<dbReference type="SMART" id="SM00237">
    <property type="entry name" value="Calx_beta"/>
    <property type="match status" value="1"/>
</dbReference>
<sequence>MSALGWTNVQFQQSTSNGAFSGTQGTILITDAAGVTHRIPSTIAWRAPNGTPSTMVFYATGSAIHTLATSGGGSVVVDPYSLDSTDPHSFLGLTFNNQTLTITNGVVSGNASTSGLMTELNTYLGAQPQLSIGDTVVDEGAGVATVTVTLNHASSDTVTVKYTTVDGTAMAPADYTSTTGTLTFTPGQTSKTIQIPILDNAIHDGARTVSVVLSDSILGAIVDNTALVTIGENDPVPTVAALQAGASVTEGGQLGYTVTLSGSGGDYAVSVGGSAATADYAALTFSDGVAWRNGDPATGVVVVPRTVSSFQVSLVTIDDSDIESAETVVLTMGGVSATGSIDDNDAALPPAPPPPAPPVAPPPAPPVAPPPAPPVAPPPAPPVAPPPAPPVAPPPAPPVAPPPAPPVAPPPAPPVTPPPAPPVAPPPAPPVAPPVAPPPAPPVAPPVAPPPAPPVVPPPEPPVAPPPPVTEPPAPPVPPLVVPPAPPVAPEPSPPPVLQTALDPASDTGSSDSDAITSVVTPQFVVTGGTLLAQGHSVRLLTTDGQLVGTTALTVADVSAGHVNVATLALDDGTYTLQAQLLDSAGNVLTQAPGMVTIVTDLDGIAPSVERAAHDGDSNHDGVADWQQHGVAQLPLASAAAFALGKDAPAATFGAILAGTVSAPGSTVALTEGAQLRDLAVTEPAAPLAPTYRAASPEFHFTVTAQEGQALADLDPSRAGLQTRVVIELAPGGAVANDFIKFDRATQSWYSFRDDGRLDTLDDGATLLDTNGDGRVDRVVVTLTDGARGDEDGIANGTIVDPGMLVFDRAPAAHVYSILLANGDRYYTANAAEAAQRAAGAGNVFEGARFDVTAGGQHANAWYQPFSQDFAFVAGGQALPYACYAPVAGATGFDVAPAGSGIGSDVHLYQNLRGNTQLLTAADAAILGLAAQGYRDRGALFSASTERAFAFDAEAYLVANHDNGAVQALVQQLAAQYPSTTAAGFIDAVERNYFQQVQLVGVANGVAATAADVNAVFGTQFV</sequence>
<dbReference type="InterPro" id="IPR013783">
    <property type="entry name" value="Ig-like_fold"/>
</dbReference>
<feature type="domain" description="Calx-beta" evidence="6">
    <location>
        <begin position="120"/>
        <end position="214"/>
    </location>
</feature>
<dbReference type="KEGG" id="masz:C9I28_02030"/>
<dbReference type="InterPro" id="IPR053784">
    <property type="entry name" value="Choice_anch_U_dom"/>
</dbReference>
<dbReference type="GO" id="GO:0030001">
    <property type="term" value="P:metal ion transport"/>
    <property type="evidence" value="ECO:0007669"/>
    <property type="project" value="TreeGrafter"/>
</dbReference>
<dbReference type="Gene3D" id="2.60.40.2030">
    <property type="match status" value="2"/>
</dbReference>
<dbReference type="PRINTS" id="PR01217">
    <property type="entry name" value="PRICHEXTENSN"/>
</dbReference>
<keyword evidence="8" id="KW-1185">Reference proteome</keyword>
<dbReference type="PANTHER" id="PTHR11878:SF65">
    <property type="entry name" value="NA_CA-EXCHANGE PROTEIN, ISOFORM G"/>
    <property type="match status" value="1"/>
</dbReference>
<organism evidence="7 8">
    <name type="scientific">Pseudoduganella armeniaca</name>
    <dbReference type="NCBI Taxonomy" id="2072590"/>
    <lineage>
        <taxon>Bacteria</taxon>
        <taxon>Pseudomonadati</taxon>
        <taxon>Pseudomonadota</taxon>
        <taxon>Betaproteobacteria</taxon>
        <taxon>Burkholderiales</taxon>
        <taxon>Oxalobacteraceae</taxon>
        <taxon>Telluria group</taxon>
        <taxon>Pseudoduganella</taxon>
    </lineage>
</organism>
<protein>
    <recommendedName>
        <fullName evidence="6">Calx-beta domain-containing protein</fullName>
    </recommendedName>
</protein>
<evidence type="ECO:0000256" key="3">
    <source>
        <dbReference type="ARBA" id="ARBA00022837"/>
    </source>
</evidence>
<proteinExistence type="predicted"/>
<dbReference type="GO" id="GO:0007154">
    <property type="term" value="P:cell communication"/>
    <property type="evidence" value="ECO:0007669"/>
    <property type="project" value="InterPro"/>
</dbReference>
<feature type="compositionally biased region" description="Pro residues" evidence="5">
    <location>
        <begin position="484"/>
        <end position="497"/>
    </location>
</feature>
<evidence type="ECO:0000259" key="6">
    <source>
        <dbReference type="SMART" id="SM00237"/>
    </source>
</evidence>
<dbReference type="InterPro" id="IPR003644">
    <property type="entry name" value="Calx_beta"/>
</dbReference>
<dbReference type="AlphaFoldDB" id="A0A2R4C506"/>
<keyword evidence="3" id="KW-0106">Calcium</keyword>
<dbReference type="InterPro" id="IPR038081">
    <property type="entry name" value="CalX-like_sf"/>
</dbReference>
<evidence type="ECO:0000256" key="4">
    <source>
        <dbReference type="ARBA" id="ARBA00023065"/>
    </source>
</evidence>
<dbReference type="NCBIfam" id="NF041766">
    <property type="entry name" value="choice_anch_U"/>
    <property type="match status" value="1"/>
</dbReference>
<feature type="compositionally biased region" description="Pro residues" evidence="5">
    <location>
        <begin position="349"/>
        <end position="443"/>
    </location>
</feature>
<feature type="region of interest" description="Disordered" evidence="5">
    <location>
        <begin position="484"/>
        <end position="515"/>
    </location>
</feature>
<dbReference type="EMBL" id="CP028324">
    <property type="protein sequence ID" value="AVR94628.1"/>
    <property type="molecule type" value="Genomic_DNA"/>
</dbReference>
<dbReference type="Gene3D" id="2.60.40.10">
    <property type="entry name" value="Immunoglobulins"/>
    <property type="match status" value="1"/>
</dbReference>
<dbReference type="Pfam" id="PF19077">
    <property type="entry name" value="Big_13"/>
    <property type="match status" value="1"/>
</dbReference>
<dbReference type="SUPFAM" id="SSF141072">
    <property type="entry name" value="CalX-like"/>
    <property type="match status" value="2"/>
</dbReference>
<dbReference type="InterPro" id="IPR044016">
    <property type="entry name" value="Big_13"/>
</dbReference>